<keyword evidence="2" id="KW-1185">Reference proteome</keyword>
<evidence type="ECO:0000313" key="2">
    <source>
        <dbReference type="Proteomes" id="UP000799428"/>
    </source>
</evidence>
<sequence length="119" mass="12650">MPTHAELCNLNTSPNRGVPVDSDVDRSRKRDTFLFAQRARESGASTNLLHGMLLGFDGAGNEVWASLTKGIVGLYACDTPARALIMLAIVKDVKVAGIPAVLITTLSSLEVVAQWDAGI</sequence>
<dbReference type="AlphaFoldDB" id="A0A6G1K0R1"/>
<name>A0A6G1K0R1_9PLEO</name>
<reference evidence="1" key="1">
    <citation type="journal article" date="2020" name="Stud. Mycol.">
        <title>101 Dothideomycetes genomes: a test case for predicting lifestyles and emergence of pathogens.</title>
        <authorList>
            <person name="Haridas S."/>
            <person name="Albert R."/>
            <person name="Binder M."/>
            <person name="Bloem J."/>
            <person name="Labutti K."/>
            <person name="Salamov A."/>
            <person name="Andreopoulos B."/>
            <person name="Baker S."/>
            <person name="Barry K."/>
            <person name="Bills G."/>
            <person name="Bluhm B."/>
            <person name="Cannon C."/>
            <person name="Castanera R."/>
            <person name="Culley D."/>
            <person name="Daum C."/>
            <person name="Ezra D."/>
            <person name="Gonzalez J."/>
            <person name="Henrissat B."/>
            <person name="Kuo A."/>
            <person name="Liang C."/>
            <person name="Lipzen A."/>
            <person name="Lutzoni F."/>
            <person name="Magnuson J."/>
            <person name="Mondo S."/>
            <person name="Nolan M."/>
            <person name="Ohm R."/>
            <person name="Pangilinan J."/>
            <person name="Park H.-J."/>
            <person name="Ramirez L."/>
            <person name="Alfaro M."/>
            <person name="Sun H."/>
            <person name="Tritt A."/>
            <person name="Yoshinaga Y."/>
            <person name="Zwiers L.-H."/>
            <person name="Turgeon B."/>
            <person name="Goodwin S."/>
            <person name="Spatafora J."/>
            <person name="Crous P."/>
            <person name="Grigoriev I."/>
        </authorList>
    </citation>
    <scope>NUCLEOTIDE SEQUENCE</scope>
    <source>
        <strain evidence="1">CBS 279.74</strain>
    </source>
</reference>
<gene>
    <name evidence="1" type="ORF">K504DRAFT_513366</name>
</gene>
<proteinExistence type="predicted"/>
<organism evidence="1 2">
    <name type="scientific">Pleomassaria siparia CBS 279.74</name>
    <dbReference type="NCBI Taxonomy" id="1314801"/>
    <lineage>
        <taxon>Eukaryota</taxon>
        <taxon>Fungi</taxon>
        <taxon>Dikarya</taxon>
        <taxon>Ascomycota</taxon>
        <taxon>Pezizomycotina</taxon>
        <taxon>Dothideomycetes</taxon>
        <taxon>Pleosporomycetidae</taxon>
        <taxon>Pleosporales</taxon>
        <taxon>Pleomassariaceae</taxon>
        <taxon>Pleomassaria</taxon>
    </lineage>
</organism>
<evidence type="ECO:0000313" key="1">
    <source>
        <dbReference type="EMBL" id="KAF2706102.1"/>
    </source>
</evidence>
<dbReference type="Proteomes" id="UP000799428">
    <property type="component" value="Unassembled WGS sequence"/>
</dbReference>
<protein>
    <submittedName>
        <fullName evidence="1">Uncharacterized protein</fullName>
    </submittedName>
</protein>
<accession>A0A6G1K0R1</accession>
<dbReference type="EMBL" id="MU005776">
    <property type="protein sequence ID" value="KAF2706102.1"/>
    <property type="molecule type" value="Genomic_DNA"/>
</dbReference>